<feature type="domain" description="Reverse transcriptase" evidence="9">
    <location>
        <begin position="585"/>
        <end position="765"/>
    </location>
</feature>
<dbReference type="EMBL" id="NBNE01000818">
    <property type="protein sequence ID" value="OWZ17075.1"/>
    <property type="molecule type" value="Genomic_DNA"/>
</dbReference>
<evidence type="ECO:0000313" key="12">
    <source>
        <dbReference type="EMBL" id="OWZ17075.1"/>
    </source>
</evidence>
<evidence type="ECO:0000256" key="5">
    <source>
        <dbReference type="ARBA" id="ARBA00022759"/>
    </source>
</evidence>
<feature type="region of interest" description="Disordered" evidence="8">
    <location>
        <begin position="1430"/>
        <end position="1460"/>
    </location>
</feature>
<dbReference type="CDD" id="cd01647">
    <property type="entry name" value="RT_LTR"/>
    <property type="match status" value="1"/>
</dbReference>
<dbReference type="Pfam" id="PF17921">
    <property type="entry name" value="Integrase_H2C2"/>
    <property type="match status" value="1"/>
</dbReference>
<evidence type="ECO:0000256" key="8">
    <source>
        <dbReference type="SAM" id="MobiDB-lite"/>
    </source>
</evidence>
<dbReference type="InterPro" id="IPR012337">
    <property type="entry name" value="RNaseH-like_sf"/>
</dbReference>
<dbReference type="FunFam" id="1.10.340.70:FF:000001">
    <property type="entry name" value="Retrovirus-related Pol polyprotein from transposon gypsy-like Protein"/>
    <property type="match status" value="1"/>
</dbReference>
<dbReference type="SUPFAM" id="SSF53098">
    <property type="entry name" value="Ribonuclease H-like"/>
    <property type="match status" value="1"/>
</dbReference>
<dbReference type="GO" id="GO:0003676">
    <property type="term" value="F:nucleic acid binding"/>
    <property type="evidence" value="ECO:0007669"/>
    <property type="project" value="InterPro"/>
</dbReference>
<dbReference type="PROSITE" id="PS50994">
    <property type="entry name" value="INTEGRASE"/>
    <property type="match status" value="1"/>
</dbReference>
<dbReference type="Gene3D" id="1.10.340.70">
    <property type="match status" value="1"/>
</dbReference>
<evidence type="ECO:0000256" key="3">
    <source>
        <dbReference type="ARBA" id="ARBA00022695"/>
    </source>
</evidence>
<dbReference type="Pfam" id="PF00078">
    <property type="entry name" value="RVT_1"/>
    <property type="match status" value="1"/>
</dbReference>
<dbReference type="PROSITE" id="PS50878">
    <property type="entry name" value="RT_POL"/>
    <property type="match status" value="1"/>
</dbReference>
<dbReference type="Gene3D" id="3.10.10.10">
    <property type="entry name" value="HIV Type 1 Reverse Transcriptase, subunit A, domain 1"/>
    <property type="match status" value="1"/>
</dbReference>
<evidence type="ECO:0000313" key="13">
    <source>
        <dbReference type="Proteomes" id="UP000198211"/>
    </source>
</evidence>
<keyword evidence="5" id="KW-0255">Endonuclease</keyword>
<keyword evidence="7" id="KW-0695">RNA-directed DNA polymerase</keyword>
<keyword evidence="13" id="KW-1185">Reference proteome</keyword>
<sequence>MARKDEEERRQRKRQRRVKRDRERHHRRVEREKLKALVVDPGDVEALTSKREGLTGASHGARLTEGATAEAKVKLLEPIQESRNALRYSASAVRALNVVREEEGAPKGRLVELATPEANWQVNLAAGNVVGESDARDGVAAQLVTTAMGLEAIGSVGVDKPMELTALQASRTRRRFEKRVRKAKAKEWRKVREWIRGNEDHTGKCAAFGPGKRRTLEKRYHYQSGSVYKQPCIERADDGGRPVRTGSLRAVRAPATATLPTARVKMRGQWCDIKLDTGAQYTVAGESWEQFGVRQEGLPPVDFVEGFTGTVAKVLGVWEFRMETQYGQIMTVEALVVQGAADEFLLGEDWMVNNGVKLDFTACEMKWYAGDIKKIVPFSCTNPNDADSSVVGVRVVRQAKVHTQTCHHVELAVAAPEGTTGIFVPSPRKEPHLLLAPTLSTVRGGRIKVPVLNLVGRTARLPPREKLGTWSPTSDDMTVMEVSGELDRERVTAWMETELRGGVKPLSNEGDLDVGDMSDEDKELLLRLLRSYPGLLEPREGCPPMTTLGVEHAIHTGNEAPIKVRPRRHAHNEQQVIDEEVGNMLRDKVIEPSSGAWGFPVVLVKKKDGSVRFCIDYRLLNAITKRDVYPLPRIDDTLDNLHGARRFSSLDLHAGYWQVPVAEADRDKTGFVTRQGLFRFVRMRFGLANAPGTFQRMMDAVLRGLTWESCLVYLDDVIVFSKGDMTRHVVELAMVLERLAQAGLSLKASKCAFAKEQLEYLGHELDATGVRPMESLVQSVREFPVPVDTKAVKRFVHMAGFYRRFVPDFASKAAPLTKLLRKDAAWCWAEPQHEAFECLKTALTERPVLAYPDFSRSFKLVTDASAVGLGATLTQDQGQGEQPVAYASKVNSPTVANYSITDLECAAVVWAVKLFRPYLYGRKFELVTDHAALKWLMTSKDLTGRLHRWALQLQEYHFDVVYRPGASNVVADALSRAPVNAVVAVTTHGDEGEMMAGRNGEEQLTDELIRERQSTDRTVNQLRLEGRHAGREIVDNDGLACIRASDGSLRVLLPASLWAVVLRECHDSIFAGHLRVPQTYARVAAQYWWPGMKEHIRRWVRSCRDCGTRKARAREVIPPLRSQGIGDVGDRWALDVAGPLPMTARGCRYVVAAVDYATRYAVVAAVPTHTAQDIAKFIMDKLVLSYGPMRELVMDGAPELNGEVIEALVSDLQARQITPVPYRPALLGLVERFHRTWKDMVALFVAEAQDDWDRWLSCATYAYNGAQHSAMGYSPNELMMGRRLRAPNELLRSTGVTQVGAFADYHTALVSNLERAKRAAMVALAKDQRRRAKYYDTRARRNVVFGVGDRVWVLRPPRGRGITKLAHQWVGPAQIVEDAGFDNWRVTREDTGEHLVVHCSFLVRSECPSESLGAVADRILRELAEEDSEAANVGVSGQERASPDVAGIETAGAGNAGSRW</sequence>
<keyword evidence="6" id="KW-0378">Hydrolase</keyword>
<evidence type="ECO:0000259" key="9">
    <source>
        <dbReference type="PROSITE" id="PS50878"/>
    </source>
</evidence>
<dbReference type="CDD" id="cd09274">
    <property type="entry name" value="RNase_HI_RT_Ty3"/>
    <property type="match status" value="1"/>
</dbReference>
<dbReference type="InterPro" id="IPR036397">
    <property type="entry name" value="RNaseH_sf"/>
</dbReference>
<feature type="domain" description="Integrase catalytic" evidence="10">
    <location>
        <begin position="1114"/>
        <end position="1283"/>
    </location>
</feature>
<evidence type="ECO:0000256" key="4">
    <source>
        <dbReference type="ARBA" id="ARBA00022722"/>
    </source>
</evidence>
<keyword evidence="3" id="KW-0548">Nucleotidyltransferase</keyword>
<dbReference type="Proteomes" id="UP000198211">
    <property type="component" value="Unassembled WGS sequence"/>
</dbReference>
<reference evidence="11" key="1">
    <citation type="journal article" date="2017" name="Genome Biol. Evol.">
        <title>Phytophthora megakarya and P. palmivora, closely related causal agents of cacao black pod rot, underwent increases in genome sizes and gene numbers by different mechanisms.</title>
        <authorList>
            <person name="Ali S.S."/>
            <person name="Shao J."/>
            <person name="Lary D.J."/>
            <person name="Kronmiller B."/>
            <person name="Shen D."/>
            <person name="Strem M.D."/>
            <person name="Amoako-Attah I."/>
            <person name="Akrofi A.Y."/>
            <person name="Begoude B.A."/>
            <person name="Ten Hoopen G.M."/>
            <person name="Coulibaly K."/>
            <person name="Kebe B.I."/>
            <person name="Melnick R.L."/>
            <person name="Guiltinan M.J."/>
            <person name="Tyler B.M."/>
            <person name="Meinhardt L.W."/>
            <person name="Bailey B.A."/>
        </authorList>
    </citation>
    <scope>NUCLEOTIDE SEQUENCE</scope>
    <source>
        <strain evidence="11">Zdho120</strain>
    </source>
</reference>
<keyword evidence="2" id="KW-0808">Transferase</keyword>
<dbReference type="EMBL" id="NBNE01000818">
    <property type="protein sequence ID" value="OWZ17073.1"/>
    <property type="molecule type" value="Genomic_DNA"/>
</dbReference>
<evidence type="ECO:0000256" key="2">
    <source>
        <dbReference type="ARBA" id="ARBA00022679"/>
    </source>
</evidence>
<name>A0A225WH55_9STRA</name>
<accession>A0A225WH55</accession>
<dbReference type="PANTHER" id="PTHR37984">
    <property type="entry name" value="PROTEIN CBG26694"/>
    <property type="match status" value="1"/>
</dbReference>
<evidence type="ECO:0000259" key="10">
    <source>
        <dbReference type="PROSITE" id="PS50994"/>
    </source>
</evidence>
<evidence type="ECO:0000256" key="6">
    <source>
        <dbReference type="ARBA" id="ARBA00022801"/>
    </source>
</evidence>
<dbReference type="InterPro" id="IPR021109">
    <property type="entry name" value="Peptidase_aspartic_dom_sf"/>
</dbReference>
<organism evidence="11 13">
    <name type="scientific">Phytophthora megakarya</name>
    <dbReference type="NCBI Taxonomy" id="4795"/>
    <lineage>
        <taxon>Eukaryota</taxon>
        <taxon>Sar</taxon>
        <taxon>Stramenopiles</taxon>
        <taxon>Oomycota</taxon>
        <taxon>Peronosporomycetes</taxon>
        <taxon>Peronosporales</taxon>
        <taxon>Peronosporaceae</taxon>
        <taxon>Phytophthora</taxon>
    </lineage>
</organism>
<dbReference type="Gene3D" id="2.40.70.10">
    <property type="entry name" value="Acid Proteases"/>
    <property type="match status" value="1"/>
</dbReference>
<dbReference type="CDD" id="cd00303">
    <property type="entry name" value="retropepsin_like"/>
    <property type="match status" value="1"/>
</dbReference>
<dbReference type="GO" id="GO:0015074">
    <property type="term" value="P:DNA integration"/>
    <property type="evidence" value="ECO:0007669"/>
    <property type="project" value="InterPro"/>
</dbReference>
<reference evidence="11" key="3">
    <citation type="submission" date="2017-03" db="EMBL/GenBank/DDBJ databases">
        <authorList>
            <person name="Afonso C.L."/>
            <person name="Miller P.J."/>
            <person name="Scott M.A."/>
            <person name="Spackman E."/>
            <person name="Goraichik I."/>
            <person name="Dimitrov K.M."/>
            <person name="Suarez D.L."/>
            <person name="Swayne D.E."/>
        </authorList>
    </citation>
    <scope>NUCLEOTIDE SEQUENCE</scope>
    <source>
        <strain evidence="11">Zdho120</strain>
    </source>
</reference>
<dbReference type="InterPro" id="IPR041588">
    <property type="entry name" value="Integrase_H2C2"/>
</dbReference>
<dbReference type="OrthoDB" id="154058at2759"/>
<dbReference type="EC" id="2.7.7.49" evidence="1"/>
<dbReference type="GO" id="GO:0016787">
    <property type="term" value="F:hydrolase activity"/>
    <property type="evidence" value="ECO:0007669"/>
    <property type="project" value="UniProtKB-KW"/>
</dbReference>
<feature type="compositionally biased region" description="Basic residues" evidence="8">
    <location>
        <begin position="11"/>
        <end position="28"/>
    </location>
</feature>
<dbReference type="InterPro" id="IPR050951">
    <property type="entry name" value="Retrovirus_Pol_polyprotein"/>
</dbReference>
<dbReference type="InterPro" id="IPR000477">
    <property type="entry name" value="RT_dom"/>
</dbReference>
<dbReference type="SUPFAM" id="SSF56672">
    <property type="entry name" value="DNA/RNA polymerases"/>
    <property type="match status" value="1"/>
</dbReference>
<dbReference type="GO" id="GO:0004519">
    <property type="term" value="F:endonuclease activity"/>
    <property type="evidence" value="ECO:0007669"/>
    <property type="project" value="UniProtKB-KW"/>
</dbReference>
<dbReference type="Pfam" id="PF17917">
    <property type="entry name" value="RT_RNaseH"/>
    <property type="match status" value="1"/>
</dbReference>
<dbReference type="InterPro" id="IPR041373">
    <property type="entry name" value="RT_RNaseH"/>
</dbReference>
<dbReference type="PANTHER" id="PTHR37984:SF5">
    <property type="entry name" value="PROTEIN NYNRIN-LIKE"/>
    <property type="match status" value="1"/>
</dbReference>
<protein>
    <recommendedName>
        <fullName evidence="1">RNA-directed DNA polymerase</fullName>
        <ecNumber evidence="1">2.7.7.49</ecNumber>
    </recommendedName>
</protein>
<evidence type="ECO:0000256" key="1">
    <source>
        <dbReference type="ARBA" id="ARBA00012493"/>
    </source>
</evidence>
<gene>
    <name evidence="11" type="ORF">PHMEG_0009033</name>
    <name evidence="12" type="ORF">PHMEG_0009035</name>
</gene>
<dbReference type="SUPFAM" id="SSF50630">
    <property type="entry name" value="Acid proteases"/>
    <property type="match status" value="1"/>
</dbReference>
<dbReference type="InterPro" id="IPR043502">
    <property type="entry name" value="DNA/RNA_pol_sf"/>
</dbReference>
<dbReference type="Gene3D" id="3.30.70.270">
    <property type="match status" value="2"/>
</dbReference>
<evidence type="ECO:0000313" key="11">
    <source>
        <dbReference type="EMBL" id="OWZ17073.1"/>
    </source>
</evidence>
<dbReference type="InterPro" id="IPR043128">
    <property type="entry name" value="Rev_trsase/Diguanyl_cyclase"/>
</dbReference>
<dbReference type="FunFam" id="3.30.70.270:FF:000020">
    <property type="entry name" value="Transposon Tf2-6 polyprotein-like Protein"/>
    <property type="match status" value="1"/>
</dbReference>
<feature type="region of interest" description="Disordered" evidence="8">
    <location>
        <begin position="1"/>
        <end position="29"/>
    </location>
</feature>
<proteinExistence type="predicted"/>
<reference evidence="13" key="2">
    <citation type="submission" date="2017-03" db="EMBL/GenBank/DDBJ databases">
        <title>Phytopthora megakarya and P. palmivora, two closely related causual agents of cacao black pod achieved similar genome size and gene model numbers by different mechanisms.</title>
        <authorList>
            <person name="Ali S."/>
            <person name="Shao J."/>
            <person name="Larry D.J."/>
            <person name="Kronmiller B."/>
            <person name="Shen D."/>
            <person name="Strem M.D."/>
            <person name="Melnick R.L."/>
            <person name="Guiltinan M.J."/>
            <person name="Tyler B.M."/>
            <person name="Meinhardt L.W."/>
            <person name="Bailey B.A."/>
        </authorList>
    </citation>
    <scope>NUCLEOTIDE SEQUENCE [LARGE SCALE GENOMIC DNA]</scope>
    <source>
        <strain evidence="13">zdho120</strain>
    </source>
</reference>
<comment type="caution">
    <text evidence="11">The sequence shown here is derived from an EMBL/GenBank/DDBJ whole genome shotgun (WGS) entry which is preliminary data.</text>
</comment>
<evidence type="ECO:0000256" key="7">
    <source>
        <dbReference type="ARBA" id="ARBA00022918"/>
    </source>
</evidence>
<keyword evidence="4" id="KW-0540">Nuclease</keyword>
<dbReference type="Gene3D" id="3.30.420.10">
    <property type="entry name" value="Ribonuclease H-like superfamily/Ribonuclease H"/>
    <property type="match status" value="1"/>
</dbReference>
<dbReference type="GO" id="GO:0003964">
    <property type="term" value="F:RNA-directed DNA polymerase activity"/>
    <property type="evidence" value="ECO:0007669"/>
    <property type="project" value="UniProtKB-KW"/>
</dbReference>
<dbReference type="InterPro" id="IPR001584">
    <property type="entry name" value="Integrase_cat-core"/>
</dbReference>
<feature type="compositionally biased region" description="Basic and acidic residues" evidence="8">
    <location>
        <begin position="1"/>
        <end position="10"/>
    </location>
</feature>